<proteinExistence type="predicted"/>
<keyword evidence="2" id="KW-1185">Reference proteome</keyword>
<gene>
    <name evidence="1" type="ORF">FHS31_001468</name>
</gene>
<sequence>MRSEDAKIRLEDLPELPDAVGMAGGLDDAGGGQPCAETGVLLALLVYGGG</sequence>
<accession>A0ABX0TQQ6</accession>
<dbReference type="Proteomes" id="UP000727456">
    <property type="component" value="Unassembled WGS sequence"/>
</dbReference>
<dbReference type="EMBL" id="JAAOZC010000003">
    <property type="protein sequence ID" value="NIJ07858.1"/>
    <property type="molecule type" value="Genomic_DNA"/>
</dbReference>
<reference evidence="1 2" key="1">
    <citation type="submission" date="2020-03" db="EMBL/GenBank/DDBJ databases">
        <title>Genomic Encyclopedia of Type Strains, Phase III (KMG-III): the genomes of soil and plant-associated and newly described type strains.</title>
        <authorList>
            <person name="Whitman W."/>
        </authorList>
    </citation>
    <scope>NUCLEOTIDE SEQUENCE [LARGE SCALE GENOMIC DNA]</scope>
    <source>
        <strain evidence="1 2">CECT 8804</strain>
    </source>
</reference>
<name>A0ABX0TQQ6_9SPHN</name>
<evidence type="ECO:0000313" key="2">
    <source>
        <dbReference type="Proteomes" id="UP000727456"/>
    </source>
</evidence>
<comment type="caution">
    <text evidence="1">The sequence shown here is derived from an EMBL/GenBank/DDBJ whole genome shotgun (WGS) entry which is preliminary data.</text>
</comment>
<protein>
    <submittedName>
        <fullName evidence="1">Uncharacterized protein</fullName>
    </submittedName>
</protein>
<organism evidence="1 2">
    <name type="scientific">Sphingomonas vulcanisoli</name>
    <dbReference type="NCBI Taxonomy" id="1658060"/>
    <lineage>
        <taxon>Bacteria</taxon>
        <taxon>Pseudomonadati</taxon>
        <taxon>Pseudomonadota</taxon>
        <taxon>Alphaproteobacteria</taxon>
        <taxon>Sphingomonadales</taxon>
        <taxon>Sphingomonadaceae</taxon>
        <taxon>Sphingomonas</taxon>
    </lineage>
</organism>
<evidence type="ECO:0000313" key="1">
    <source>
        <dbReference type="EMBL" id="NIJ07858.1"/>
    </source>
</evidence>
<dbReference type="RefSeq" id="WP_167072712.1">
    <property type="nucleotide sequence ID" value="NZ_JAAOZC010000003.1"/>
</dbReference>